<dbReference type="Pfam" id="PF00005">
    <property type="entry name" value="ABC_tran"/>
    <property type="match status" value="1"/>
</dbReference>
<evidence type="ECO:0000256" key="9">
    <source>
        <dbReference type="ARBA" id="ARBA00023136"/>
    </source>
</evidence>
<keyword evidence="2" id="KW-0813">Transport</keyword>
<dbReference type="AlphaFoldDB" id="A0A0W1KHN1"/>
<dbReference type="GO" id="GO:0005886">
    <property type="term" value="C:plasma membrane"/>
    <property type="evidence" value="ECO:0007669"/>
    <property type="project" value="UniProtKB-SubCell"/>
</dbReference>
<evidence type="ECO:0000256" key="5">
    <source>
        <dbReference type="ARBA" id="ARBA00022741"/>
    </source>
</evidence>
<dbReference type="InterPro" id="IPR051535">
    <property type="entry name" value="Siderophore_ABC-ATPase"/>
</dbReference>
<evidence type="ECO:0000313" key="11">
    <source>
        <dbReference type="EMBL" id="KTF03537.1"/>
    </source>
</evidence>
<evidence type="ECO:0000256" key="8">
    <source>
        <dbReference type="ARBA" id="ARBA00023065"/>
    </source>
</evidence>
<dbReference type="SUPFAM" id="SSF52540">
    <property type="entry name" value="P-loop containing nucleoside triphosphate hydrolases"/>
    <property type="match status" value="1"/>
</dbReference>
<evidence type="ECO:0000256" key="6">
    <source>
        <dbReference type="ARBA" id="ARBA00022840"/>
    </source>
</evidence>
<dbReference type="CDD" id="cd03214">
    <property type="entry name" value="ABC_Iron-Siderophores_B12_Hemin"/>
    <property type="match status" value="1"/>
</dbReference>
<evidence type="ECO:0000259" key="10">
    <source>
        <dbReference type="PROSITE" id="PS50893"/>
    </source>
</evidence>
<dbReference type="PANTHER" id="PTHR42771">
    <property type="entry name" value="IRON(3+)-HYDROXAMATE IMPORT ATP-BINDING PROTEIN FHUC"/>
    <property type="match status" value="1"/>
</dbReference>
<keyword evidence="4" id="KW-0410">Iron transport</keyword>
<keyword evidence="3" id="KW-1003">Cell membrane</keyword>
<comment type="subcellular location">
    <subcellularLocation>
        <location evidence="1">Cell membrane</location>
        <topology evidence="1">Peripheral membrane protein</topology>
    </subcellularLocation>
</comment>
<dbReference type="GO" id="GO:0006826">
    <property type="term" value="P:iron ion transport"/>
    <property type="evidence" value="ECO:0007669"/>
    <property type="project" value="UniProtKB-KW"/>
</dbReference>
<feature type="domain" description="ABC transporter" evidence="10">
    <location>
        <begin position="2"/>
        <end position="236"/>
    </location>
</feature>
<dbReference type="InterPro" id="IPR003593">
    <property type="entry name" value="AAA+_ATPase"/>
</dbReference>
<dbReference type="Proteomes" id="UP000054404">
    <property type="component" value="Unassembled WGS sequence"/>
</dbReference>
<comment type="caution">
    <text evidence="11">The sequence shown here is derived from an EMBL/GenBank/DDBJ whole genome shotgun (WGS) entry which is preliminary data.</text>
</comment>
<dbReference type="STRING" id="59561.AQZ59_01667"/>
<keyword evidence="11" id="KW-0378">Hydrolase</keyword>
<dbReference type="InterPro" id="IPR017871">
    <property type="entry name" value="ABC_transporter-like_CS"/>
</dbReference>
<evidence type="ECO:0000313" key="13">
    <source>
        <dbReference type="Proteomes" id="UP000054404"/>
    </source>
</evidence>
<name>A0A0W1KHN1_9ACTO</name>
<keyword evidence="13" id="KW-1185">Reference proteome</keyword>
<keyword evidence="8" id="KW-0406">Ion transport</keyword>
<sequence length="252" mass="27433">MIELTNVTMAYDADPVVRDVTLTLPDSGVTALIGPNGAGKSTLLSGIGRLHPLIGGSVRIDGRELGEWDTDALARTIAILRQENHLAIRLTVAELVMLGRHPHSKGRRTREDYAHVADALQCVNMRDLADRFIDELSGGQRQRAFIAMALAQDTKYLLLDEPLSALDMRHGRDMMRHLKGVCAERGISVVIVIHDVNTAAAYADRMVAMKDGYLACSGTPPEVMREDVLGEIFDVEVNVAELGGRLVAMPVA</sequence>
<evidence type="ECO:0000256" key="2">
    <source>
        <dbReference type="ARBA" id="ARBA00022448"/>
    </source>
</evidence>
<protein>
    <submittedName>
        <fullName evidence="12">ATP-binding cassette domain-containing protein</fullName>
    </submittedName>
    <submittedName>
        <fullName evidence="11">Iron(3+)-hydroxamate import ATP-binding protein FhuC</fullName>
        <ecNumber evidence="11">3.6.3.34</ecNumber>
    </submittedName>
</protein>
<reference evidence="12" key="2">
    <citation type="submission" date="2023-05" db="EMBL/GenBank/DDBJ databases">
        <title>Genomic Catalog of Human Bladder Bacteria.</title>
        <authorList>
            <person name="Du J."/>
        </authorList>
    </citation>
    <scope>NUCLEOTIDE SEQUENCE</scope>
    <source>
        <strain evidence="12">UMB1304A</strain>
    </source>
</reference>
<dbReference type="InterPro" id="IPR027417">
    <property type="entry name" value="P-loop_NTPase"/>
</dbReference>
<dbReference type="RefSeq" id="WP_062614180.1">
    <property type="nucleotide sequence ID" value="NZ_CALTZF010000017.1"/>
</dbReference>
<dbReference type="EMBL" id="JASPDQ010000012">
    <property type="protein sequence ID" value="MDK8601980.1"/>
    <property type="molecule type" value="Genomic_DNA"/>
</dbReference>
<evidence type="ECO:0000256" key="4">
    <source>
        <dbReference type="ARBA" id="ARBA00022496"/>
    </source>
</evidence>
<keyword evidence="6 11" id="KW-0067">ATP-binding</keyword>
<dbReference type="FunFam" id="3.40.50.300:FF:000134">
    <property type="entry name" value="Iron-enterobactin ABC transporter ATP-binding protein"/>
    <property type="match status" value="1"/>
</dbReference>
<dbReference type="PROSITE" id="PS50893">
    <property type="entry name" value="ABC_TRANSPORTER_2"/>
    <property type="match status" value="1"/>
</dbReference>
<gene>
    <name evidence="11" type="primary">fhuC_2</name>
    <name evidence="11" type="ORF">AQZ59_01667</name>
    <name evidence="12" type="ORF">QP858_05850</name>
</gene>
<dbReference type="GO" id="GO:0016887">
    <property type="term" value="F:ATP hydrolysis activity"/>
    <property type="evidence" value="ECO:0007669"/>
    <property type="project" value="InterPro"/>
</dbReference>
<reference evidence="11 13" key="1">
    <citation type="submission" date="2015-11" db="EMBL/GenBank/DDBJ databases">
        <title>Draft Genome Sequence of the Type Strain Trueperella bernardiae LCDC 89-0504T, Isolated from Blood Culture.</title>
        <authorList>
            <person name="Bernier A.-M."/>
            <person name="Bernard K."/>
        </authorList>
    </citation>
    <scope>NUCLEOTIDE SEQUENCE [LARGE SCALE GENOMIC DNA]</scope>
    <source>
        <strain evidence="11 13">LCDC 89-0504</strain>
    </source>
</reference>
<dbReference type="PROSITE" id="PS00211">
    <property type="entry name" value="ABC_TRANSPORTER_1"/>
    <property type="match status" value="1"/>
</dbReference>
<keyword evidence="5" id="KW-0547">Nucleotide-binding</keyword>
<dbReference type="GO" id="GO:0005524">
    <property type="term" value="F:ATP binding"/>
    <property type="evidence" value="ECO:0007669"/>
    <property type="project" value="UniProtKB-KW"/>
</dbReference>
<proteinExistence type="predicted"/>
<dbReference type="PATRIC" id="fig|59561.3.peg.1660"/>
<dbReference type="SMART" id="SM00382">
    <property type="entry name" value="AAA"/>
    <property type="match status" value="1"/>
</dbReference>
<evidence type="ECO:0000256" key="7">
    <source>
        <dbReference type="ARBA" id="ARBA00023004"/>
    </source>
</evidence>
<dbReference type="Proteomes" id="UP001225576">
    <property type="component" value="Unassembled WGS sequence"/>
</dbReference>
<evidence type="ECO:0000313" key="12">
    <source>
        <dbReference type="EMBL" id="MDK8601980.1"/>
    </source>
</evidence>
<evidence type="ECO:0000256" key="1">
    <source>
        <dbReference type="ARBA" id="ARBA00004202"/>
    </source>
</evidence>
<dbReference type="Gene3D" id="3.40.50.300">
    <property type="entry name" value="P-loop containing nucleotide triphosphate hydrolases"/>
    <property type="match status" value="1"/>
</dbReference>
<keyword evidence="9" id="KW-0472">Membrane</keyword>
<dbReference type="OrthoDB" id="3291337at2"/>
<keyword evidence="7" id="KW-0408">Iron</keyword>
<dbReference type="EC" id="3.6.3.34" evidence="11"/>
<dbReference type="PANTHER" id="PTHR42771:SF3">
    <property type="entry name" value="PETROBACTIN IMPORT ATP-BINDING PROTEIN YCLP"/>
    <property type="match status" value="1"/>
</dbReference>
<dbReference type="InterPro" id="IPR003439">
    <property type="entry name" value="ABC_transporter-like_ATP-bd"/>
</dbReference>
<accession>A0A0W1KHN1</accession>
<evidence type="ECO:0000256" key="3">
    <source>
        <dbReference type="ARBA" id="ARBA00022475"/>
    </source>
</evidence>
<organism evidence="11 13">
    <name type="scientific">Trueperella bernardiae</name>
    <dbReference type="NCBI Taxonomy" id="59561"/>
    <lineage>
        <taxon>Bacteria</taxon>
        <taxon>Bacillati</taxon>
        <taxon>Actinomycetota</taxon>
        <taxon>Actinomycetes</taxon>
        <taxon>Actinomycetales</taxon>
        <taxon>Actinomycetaceae</taxon>
        <taxon>Trueperella</taxon>
    </lineage>
</organism>
<dbReference type="EMBL" id="LNIZ01000009">
    <property type="protein sequence ID" value="KTF03537.1"/>
    <property type="molecule type" value="Genomic_DNA"/>
</dbReference>